<evidence type="ECO:0000313" key="4">
    <source>
        <dbReference type="Proteomes" id="UP000579605"/>
    </source>
</evidence>
<dbReference type="InterPro" id="IPR011576">
    <property type="entry name" value="Pyridox_Oxase_N"/>
</dbReference>
<protein>
    <recommendedName>
        <fullName evidence="2">Pyridoxamine 5'-phosphate oxidase N-terminal domain-containing protein</fullName>
    </recommendedName>
</protein>
<dbReference type="GO" id="GO:0016627">
    <property type="term" value="F:oxidoreductase activity, acting on the CH-CH group of donors"/>
    <property type="evidence" value="ECO:0007669"/>
    <property type="project" value="TreeGrafter"/>
</dbReference>
<dbReference type="AlphaFoldDB" id="A0A852ZBB3"/>
<dbReference type="RefSeq" id="WP_179788011.1">
    <property type="nucleotide sequence ID" value="NZ_BAAARR010000016.1"/>
</dbReference>
<name>A0A852ZBB3_9ACTN</name>
<proteinExistence type="predicted"/>
<dbReference type="Proteomes" id="UP000579605">
    <property type="component" value="Unassembled WGS sequence"/>
</dbReference>
<dbReference type="InterPro" id="IPR012349">
    <property type="entry name" value="Split_barrel_FMN-bd"/>
</dbReference>
<dbReference type="SUPFAM" id="SSF50475">
    <property type="entry name" value="FMN-binding split barrel"/>
    <property type="match status" value="1"/>
</dbReference>
<dbReference type="NCBIfam" id="TIGR03666">
    <property type="entry name" value="Rv2061_F420"/>
    <property type="match status" value="1"/>
</dbReference>
<comment type="caution">
    <text evidence="3">The sequence shown here is derived from an EMBL/GenBank/DDBJ whole genome shotgun (WGS) entry which is preliminary data.</text>
</comment>
<dbReference type="EMBL" id="JACBZH010000001">
    <property type="protein sequence ID" value="NYH90467.1"/>
    <property type="molecule type" value="Genomic_DNA"/>
</dbReference>
<dbReference type="PANTHER" id="PTHR35176">
    <property type="entry name" value="HEME OXYGENASE HI_0854-RELATED"/>
    <property type="match status" value="1"/>
</dbReference>
<sequence length="138" mass="15313">MTQKSSSTAAAPFARFARQRTVVLTTFRRDGTPVPTAVNVVVDGPHAYFRTYSSAGKAKRLRRDPRVEIAPSTTRGRATGPADVATARLLTEAEAGPVRRLLRRKYPLLQGVAVPVTHRLARYRTLHYELSPRDPEMS</sequence>
<dbReference type="Gene3D" id="2.30.110.10">
    <property type="entry name" value="Electron Transport, Fmn-binding Protein, Chain A"/>
    <property type="match status" value="1"/>
</dbReference>
<feature type="domain" description="Pyridoxamine 5'-phosphate oxidase N-terminal" evidence="2">
    <location>
        <begin position="16"/>
        <end position="87"/>
    </location>
</feature>
<keyword evidence="1" id="KW-0560">Oxidoreductase</keyword>
<dbReference type="InterPro" id="IPR019965">
    <property type="entry name" value="PPOX_F420-dep_Rv2061_put"/>
</dbReference>
<evidence type="ECO:0000259" key="2">
    <source>
        <dbReference type="Pfam" id="PF01243"/>
    </source>
</evidence>
<dbReference type="GO" id="GO:0070967">
    <property type="term" value="F:coenzyme F420 binding"/>
    <property type="evidence" value="ECO:0007669"/>
    <property type="project" value="TreeGrafter"/>
</dbReference>
<dbReference type="Pfam" id="PF01243">
    <property type="entry name" value="PNPOx_N"/>
    <property type="match status" value="1"/>
</dbReference>
<dbReference type="PANTHER" id="PTHR35176:SF11">
    <property type="entry name" value="PYRIDOXAMINE 5'-PHOSPHATE OXIDASE FAMILY PROTEIN"/>
    <property type="match status" value="1"/>
</dbReference>
<evidence type="ECO:0000256" key="1">
    <source>
        <dbReference type="ARBA" id="ARBA00023002"/>
    </source>
</evidence>
<dbReference type="InterPro" id="IPR052019">
    <property type="entry name" value="F420H2_bilvrd_red/Heme_oxyg"/>
</dbReference>
<organism evidence="3 4">
    <name type="scientific">Actinopolymorpha rutila</name>
    <dbReference type="NCBI Taxonomy" id="446787"/>
    <lineage>
        <taxon>Bacteria</taxon>
        <taxon>Bacillati</taxon>
        <taxon>Actinomycetota</taxon>
        <taxon>Actinomycetes</taxon>
        <taxon>Propionibacteriales</taxon>
        <taxon>Actinopolymorphaceae</taxon>
        <taxon>Actinopolymorpha</taxon>
    </lineage>
</organism>
<evidence type="ECO:0000313" key="3">
    <source>
        <dbReference type="EMBL" id="NYH90467.1"/>
    </source>
</evidence>
<keyword evidence="4" id="KW-1185">Reference proteome</keyword>
<gene>
    <name evidence="3" type="ORF">F4554_003105</name>
</gene>
<reference evidence="3 4" key="1">
    <citation type="submission" date="2020-07" db="EMBL/GenBank/DDBJ databases">
        <title>Sequencing the genomes of 1000 actinobacteria strains.</title>
        <authorList>
            <person name="Klenk H.-P."/>
        </authorList>
    </citation>
    <scope>NUCLEOTIDE SEQUENCE [LARGE SCALE GENOMIC DNA]</scope>
    <source>
        <strain evidence="3 4">DSM 18448</strain>
    </source>
</reference>
<accession>A0A852ZBB3</accession>
<dbReference type="GO" id="GO:0005829">
    <property type="term" value="C:cytosol"/>
    <property type="evidence" value="ECO:0007669"/>
    <property type="project" value="TreeGrafter"/>
</dbReference>